<dbReference type="Proteomes" id="UP000887576">
    <property type="component" value="Unplaced"/>
</dbReference>
<proteinExistence type="predicted"/>
<evidence type="ECO:0000313" key="2">
    <source>
        <dbReference type="WBParaSite" id="JU765_v2.g18004.t1"/>
    </source>
</evidence>
<sequence length="131" mass="14631">MLPVLLGILTLITIICIAICIRLLKQHKKRENTPPVLQQPRIPRMILTTTLDNDRTALQIHSGQMPLFKTIYDPPPPYELHPAPDWVAPPQPEDLTPPPPSYDEILPGAILPSSSIRFQPPAIASSLPKKR</sequence>
<accession>A0AC34QP90</accession>
<evidence type="ECO:0000313" key="1">
    <source>
        <dbReference type="Proteomes" id="UP000887576"/>
    </source>
</evidence>
<organism evidence="1 2">
    <name type="scientific">Panagrolaimus sp. JU765</name>
    <dbReference type="NCBI Taxonomy" id="591449"/>
    <lineage>
        <taxon>Eukaryota</taxon>
        <taxon>Metazoa</taxon>
        <taxon>Ecdysozoa</taxon>
        <taxon>Nematoda</taxon>
        <taxon>Chromadorea</taxon>
        <taxon>Rhabditida</taxon>
        <taxon>Tylenchina</taxon>
        <taxon>Panagrolaimomorpha</taxon>
        <taxon>Panagrolaimoidea</taxon>
        <taxon>Panagrolaimidae</taxon>
        <taxon>Panagrolaimus</taxon>
    </lineage>
</organism>
<name>A0AC34QP90_9BILA</name>
<protein>
    <submittedName>
        <fullName evidence="2">Uncharacterized protein</fullName>
    </submittedName>
</protein>
<dbReference type="WBParaSite" id="JU765_v2.g18004.t1">
    <property type="protein sequence ID" value="JU765_v2.g18004.t1"/>
    <property type="gene ID" value="JU765_v2.g18004"/>
</dbReference>
<reference evidence="2" key="1">
    <citation type="submission" date="2022-11" db="UniProtKB">
        <authorList>
            <consortium name="WormBaseParasite"/>
        </authorList>
    </citation>
    <scope>IDENTIFICATION</scope>
</reference>